<dbReference type="SUPFAM" id="SSF53098">
    <property type="entry name" value="Ribonuclease H-like"/>
    <property type="match status" value="1"/>
</dbReference>
<dbReference type="PANTHER" id="PTHR22891">
    <property type="entry name" value="EUKARYOTIC TRANSLATION INITIATION FACTOR 2C"/>
    <property type="match status" value="1"/>
</dbReference>
<dbReference type="SMART" id="SM00950">
    <property type="entry name" value="Piwi"/>
    <property type="match status" value="1"/>
</dbReference>
<comment type="caution">
    <text evidence="2">The sequence shown here is derived from an EMBL/GenBank/DDBJ whole genome shotgun (WGS) entry which is preliminary data.</text>
</comment>
<reference evidence="2" key="1">
    <citation type="journal article" date="2020" name="mSystems">
        <title>Genome- and Community-Level Interaction Insights into Carbon Utilization and Element Cycling Functions of Hydrothermarchaeota in Hydrothermal Sediment.</title>
        <authorList>
            <person name="Zhou Z."/>
            <person name="Liu Y."/>
            <person name="Xu W."/>
            <person name="Pan J."/>
            <person name="Luo Z.H."/>
            <person name="Li M."/>
        </authorList>
    </citation>
    <scope>NUCLEOTIDE SEQUENCE [LARGE SCALE GENOMIC DNA]</scope>
    <source>
        <strain evidence="2">SpSt-125</strain>
    </source>
</reference>
<name>A0A7J2U7F7_9CREN</name>
<accession>A0A7J2U7F7</accession>
<dbReference type="InterPro" id="IPR012337">
    <property type="entry name" value="RNaseH-like_sf"/>
</dbReference>
<dbReference type="Gene3D" id="3.30.420.10">
    <property type="entry name" value="Ribonuclease H-like superfamily/Ribonuclease H"/>
    <property type="match status" value="1"/>
</dbReference>
<dbReference type="PROSITE" id="PS50822">
    <property type="entry name" value="PIWI"/>
    <property type="match status" value="1"/>
</dbReference>
<proteinExistence type="predicted"/>
<evidence type="ECO:0000313" key="2">
    <source>
        <dbReference type="EMBL" id="HEM68152.1"/>
    </source>
</evidence>
<dbReference type="GO" id="GO:0003676">
    <property type="term" value="F:nucleic acid binding"/>
    <property type="evidence" value="ECO:0007669"/>
    <property type="project" value="InterPro"/>
</dbReference>
<dbReference type="InterPro" id="IPR036397">
    <property type="entry name" value="RNaseH_sf"/>
</dbReference>
<sequence length="775" mass="90276">MKLYAFRIDEELSYDSIQRRLYKGLTRFAKNDVFTGFAIVELNEGVNVYVASQNPNIEKYVKETFNGVNIESLLLEPSAKAQALRNYRYQFLNSYLSLLLHNILYQAGFRRAGRNYWIWYENPEYPYRIRVDVDLDPDTYYAYVSIDIYTPMQTLLNLVKNSNSYQKLKNKTVLVPLGEDYVWGHIVDLEDAPVTQSYIEQKGQKISVYEYWKKIKNVDINKNERPVVIVEVERKGKKSLLKYPPSQVRVPVIEGKLFPKQRLNAIEEILDIVTAHFKPFNIDFERYTLNRYKYYDVISNVWLSYRNNIKTYKSPLIAIQEEGATLLSFADIRRLLVLVPSTLLNEEEGMKESIKRLFTLVSVIFETYKLGKISERRTEQFIVVEDENETSVKFATTLQQLIEKYKLEPDKDFIVVVYPDSYKQLYTDTKRICSQHWFHSQLIRVSTIKKLIKYIKGFNLSAEKKESITIWYKWYEENIVKRINELQSMKRLSDEDRKTLNKLKQFNSILFNILLSINAEFSLQRTIYQRQIPQNIGWKLAKPADGEDKSIYMGFDVSRSESGGIGVVVVLYNAYGSMLNATIAPIAGEKLTYEDLRGILLNIFSRVSQDLKDKTRLVIYKDGPIHSSKELRDVLKAFNDVAKQFGFKVVDVIGVIKRSNLRVFELTKDKKGVKVQNPEAGWWTGIWAIFRFGVKAQRALVIASQTLQGTSRPIMLEWYTPRSDKNIEAIVKEYLSMCRLNFWDARTGLKKIPLPLNLADTLAYLFKAGIPIKTP</sequence>
<dbReference type="Gene3D" id="3.40.50.2300">
    <property type="match status" value="1"/>
</dbReference>
<dbReference type="EMBL" id="DSEU01000079">
    <property type="protein sequence ID" value="HEM68152.1"/>
    <property type="molecule type" value="Genomic_DNA"/>
</dbReference>
<protein>
    <recommendedName>
        <fullName evidence="1">Piwi domain-containing protein</fullName>
    </recommendedName>
</protein>
<gene>
    <name evidence="2" type="ORF">ENO26_11460</name>
</gene>
<dbReference type="InterPro" id="IPR036085">
    <property type="entry name" value="PAZ_dom_sf"/>
</dbReference>
<feature type="domain" description="Piwi" evidence="1">
    <location>
        <begin position="612"/>
        <end position="771"/>
    </location>
</feature>
<organism evidence="2">
    <name type="scientific">Ignisphaera aggregans</name>
    <dbReference type="NCBI Taxonomy" id="334771"/>
    <lineage>
        <taxon>Archaea</taxon>
        <taxon>Thermoproteota</taxon>
        <taxon>Thermoprotei</taxon>
        <taxon>Desulfurococcales</taxon>
        <taxon>Desulfurococcaceae</taxon>
        <taxon>Ignisphaera</taxon>
    </lineage>
</organism>
<evidence type="ECO:0000259" key="1">
    <source>
        <dbReference type="PROSITE" id="PS50822"/>
    </source>
</evidence>
<dbReference type="InterPro" id="IPR003165">
    <property type="entry name" value="Piwi"/>
</dbReference>
<dbReference type="AlphaFoldDB" id="A0A7J2U7F7"/>
<dbReference type="SUPFAM" id="SSF101690">
    <property type="entry name" value="PAZ domain"/>
    <property type="match status" value="1"/>
</dbReference>